<protein>
    <submittedName>
        <fullName evidence="7">Uncharacterized protein</fullName>
    </submittedName>
</protein>
<sequence>MLVLAPAPRRDAGAGHHLRLHDHGHGDHRDPVLRPGRGRCRPVLVSDSLLALNKFVPDAGIWESGFLVMLSYIAAQCLIVLGVARAGESECQP</sequence>
<proteinExistence type="inferred from homology"/>
<feature type="region of interest" description="Disordered" evidence="6">
    <location>
        <begin position="1"/>
        <end position="34"/>
    </location>
</feature>
<evidence type="ECO:0000256" key="4">
    <source>
        <dbReference type="ARBA" id="ARBA00022989"/>
    </source>
</evidence>
<dbReference type="AlphaFoldDB" id="A0AAQ2C9B1"/>
<evidence type="ECO:0000313" key="8">
    <source>
        <dbReference type="Proteomes" id="UP000297403"/>
    </source>
</evidence>
<gene>
    <name evidence="7" type="ORF">E3O49_00150</name>
</gene>
<keyword evidence="8" id="KW-1185">Reference proteome</keyword>
<dbReference type="InterPro" id="IPR012506">
    <property type="entry name" value="TMEM86B-like"/>
</dbReference>
<reference evidence="7 8" key="1">
    <citation type="submission" date="2019-03" db="EMBL/GenBank/DDBJ databases">
        <title>Genomics of glacier-inhabiting Cryobacterium strains.</title>
        <authorList>
            <person name="Liu Q."/>
            <person name="Xin Y.-H."/>
        </authorList>
    </citation>
    <scope>NUCLEOTIDE SEQUENCE [LARGE SCALE GENOMIC DNA]</scope>
    <source>
        <strain evidence="8">TMT1-22</strain>
    </source>
</reference>
<evidence type="ECO:0000256" key="6">
    <source>
        <dbReference type="SAM" id="MobiDB-lite"/>
    </source>
</evidence>
<organism evidence="7 8">
    <name type="scientific">Cryobacterium shii</name>
    <dbReference type="NCBI Taxonomy" id="1259235"/>
    <lineage>
        <taxon>Bacteria</taxon>
        <taxon>Bacillati</taxon>
        <taxon>Actinomycetota</taxon>
        <taxon>Actinomycetes</taxon>
        <taxon>Micrococcales</taxon>
        <taxon>Microbacteriaceae</taxon>
        <taxon>Cryobacterium</taxon>
    </lineage>
</organism>
<evidence type="ECO:0000256" key="2">
    <source>
        <dbReference type="ARBA" id="ARBA00007375"/>
    </source>
</evidence>
<comment type="caution">
    <text evidence="7">The sequence shown here is derived from an EMBL/GenBank/DDBJ whole genome shotgun (WGS) entry which is preliminary data.</text>
</comment>
<dbReference type="Proteomes" id="UP000297403">
    <property type="component" value="Unassembled WGS sequence"/>
</dbReference>
<dbReference type="GO" id="GO:0016020">
    <property type="term" value="C:membrane"/>
    <property type="evidence" value="ECO:0007669"/>
    <property type="project" value="UniProtKB-SubCell"/>
</dbReference>
<feature type="compositionally biased region" description="Basic and acidic residues" evidence="6">
    <location>
        <begin position="21"/>
        <end position="32"/>
    </location>
</feature>
<keyword evidence="5" id="KW-0472">Membrane</keyword>
<keyword evidence="4" id="KW-1133">Transmembrane helix</keyword>
<keyword evidence="3" id="KW-0812">Transmembrane</keyword>
<dbReference type="Pfam" id="PF07947">
    <property type="entry name" value="YhhN"/>
    <property type="match status" value="1"/>
</dbReference>
<comment type="similarity">
    <text evidence="2">Belongs to the TMEM86 family.</text>
</comment>
<comment type="subcellular location">
    <subcellularLocation>
        <location evidence="1">Membrane</location>
        <topology evidence="1">Multi-pass membrane protein</topology>
    </subcellularLocation>
</comment>
<evidence type="ECO:0000256" key="5">
    <source>
        <dbReference type="ARBA" id="ARBA00023136"/>
    </source>
</evidence>
<name>A0AAQ2C9B1_9MICO</name>
<accession>A0AAQ2C9B1</accession>
<evidence type="ECO:0000256" key="1">
    <source>
        <dbReference type="ARBA" id="ARBA00004141"/>
    </source>
</evidence>
<evidence type="ECO:0000256" key="3">
    <source>
        <dbReference type="ARBA" id="ARBA00022692"/>
    </source>
</evidence>
<evidence type="ECO:0000313" key="7">
    <source>
        <dbReference type="EMBL" id="TFC53319.1"/>
    </source>
</evidence>
<dbReference type="EMBL" id="SOFY01000001">
    <property type="protein sequence ID" value="TFC53319.1"/>
    <property type="molecule type" value="Genomic_DNA"/>
</dbReference>